<evidence type="ECO:0000256" key="1">
    <source>
        <dbReference type="ARBA" id="ARBA00004255"/>
    </source>
</evidence>
<evidence type="ECO:0000256" key="2">
    <source>
        <dbReference type="ARBA" id="ARBA00023034"/>
    </source>
</evidence>
<keyword evidence="2" id="KW-0333">Golgi apparatus</keyword>
<dbReference type="Proteomes" id="UP000654471">
    <property type="component" value="Unassembled WGS sequence"/>
</dbReference>
<protein>
    <recommendedName>
        <fullName evidence="7">GPP34 family phosphoprotein</fullName>
    </recommendedName>
</protein>
<dbReference type="Pfam" id="PF05719">
    <property type="entry name" value="GPP34"/>
    <property type="match status" value="1"/>
</dbReference>
<dbReference type="InterPro" id="IPR038261">
    <property type="entry name" value="GPP34-like_sf"/>
</dbReference>
<proteinExistence type="predicted"/>
<keyword evidence="6" id="KW-1185">Reference proteome</keyword>
<comment type="caution">
    <text evidence="5">The sequence shown here is derived from an EMBL/GenBank/DDBJ whole genome shotgun (WGS) entry which is preliminary data.</text>
</comment>
<comment type="subcellular location">
    <subcellularLocation>
        <location evidence="1">Golgi apparatus membrane</location>
        <topology evidence="1">Peripheral membrane protein</topology>
        <orientation evidence="1">Cytoplasmic side</orientation>
    </subcellularLocation>
</comment>
<evidence type="ECO:0000313" key="6">
    <source>
        <dbReference type="Proteomes" id="UP000654471"/>
    </source>
</evidence>
<keyword evidence="4" id="KW-0472">Membrane</keyword>
<dbReference type="EMBL" id="BMRP01000019">
    <property type="protein sequence ID" value="GGU78593.1"/>
    <property type="molecule type" value="Genomic_DNA"/>
</dbReference>
<dbReference type="RefSeq" id="WP_189303564.1">
    <property type="nucleotide sequence ID" value="NZ_BMRP01000019.1"/>
</dbReference>
<dbReference type="Gene3D" id="1.10.3630.10">
    <property type="entry name" value="yeast vps74-n-term truncation variant domain like"/>
    <property type="match status" value="1"/>
</dbReference>
<gene>
    <name evidence="5" type="ORF">GCM10010211_50590</name>
</gene>
<keyword evidence="3" id="KW-0446">Lipid-binding</keyword>
<name>A0ABQ2VF71_9ACTN</name>
<accession>A0ABQ2VF71</accession>
<dbReference type="InterPro" id="IPR008628">
    <property type="entry name" value="GPP34-like"/>
</dbReference>
<evidence type="ECO:0000313" key="5">
    <source>
        <dbReference type="EMBL" id="GGU78593.1"/>
    </source>
</evidence>
<evidence type="ECO:0000256" key="3">
    <source>
        <dbReference type="ARBA" id="ARBA00023121"/>
    </source>
</evidence>
<evidence type="ECO:0008006" key="7">
    <source>
        <dbReference type="Google" id="ProtNLM"/>
    </source>
</evidence>
<reference evidence="6" key="1">
    <citation type="journal article" date="2019" name="Int. J. Syst. Evol. Microbiol.">
        <title>The Global Catalogue of Microorganisms (GCM) 10K type strain sequencing project: providing services to taxonomists for standard genome sequencing and annotation.</title>
        <authorList>
            <consortium name="The Broad Institute Genomics Platform"/>
            <consortium name="The Broad Institute Genome Sequencing Center for Infectious Disease"/>
            <person name="Wu L."/>
            <person name="Ma J."/>
        </authorList>
    </citation>
    <scope>NUCLEOTIDE SEQUENCE [LARGE SCALE GENOMIC DNA]</scope>
    <source>
        <strain evidence="6">JCM 3399</strain>
    </source>
</reference>
<evidence type="ECO:0000256" key="4">
    <source>
        <dbReference type="ARBA" id="ARBA00023136"/>
    </source>
</evidence>
<sequence length="201" mass="21912">MTTPRDLLLVSLERTPRHPVERGDLSLALAGAEVIDLLGAEAVRLDGERIVPGYLPGLPDRLLAQAAESLVRDAPYETVDDWLWRRGRGLADAYTALLEDEGQLIRQRHRGLPFRKGAPVPADSPARWQAADRWAAQEPVLTALATALGYGAEPAEDAPGVVDEAVTTVLAVVNDALQELAAVRQRRAIEEAAFENIWRGE</sequence>
<organism evidence="5 6">
    <name type="scientific">Streptomyces albospinus</name>
    <dbReference type="NCBI Taxonomy" id="285515"/>
    <lineage>
        <taxon>Bacteria</taxon>
        <taxon>Bacillati</taxon>
        <taxon>Actinomycetota</taxon>
        <taxon>Actinomycetes</taxon>
        <taxon>Kitasatosporales</taxon>
        <taxon>Streptomycetaceae</taxon>
        <taxon>Streptomyces</taxon>
    </lineage>
</organism>